<feature type="non-terminal residue" evidence="1">
    <location>
        <position position="1"/>
    </location>
</feature>
<gene>
    <name evidence="1" type="ORF">NEZAVI_LOCUS9946</name>
</gene>
<reference evidence="1" key="1">
    <citation type="submission" date="2022-01" db="EMBL/GenBank/DDBJ databases">
        <authorList>
            <person name="King R."/>
        </authorList>
    </citation>
    <scope>NUCLEOTIDE SEQUENCE</scope>
</reference>
<sequence length="99" mass="10715">ILSHYSGINTPSLEAVSRERTPVLRDGCPLEELAGECSGPTDPTDPRNGVVASIVSLSKRNEIPLKDATQCRHSSLGNHSLFSPTKFSVRIIFIAILQT</sequence>
<dbReference type="Proteomes" id="UP001152798">
    <property type="component" value="Chromosome 4"/>
</dbReference>
<dbReference type="AlphaFoldDB" id="A0A9P0HFP0"/>
<name>A0A9P0HFP0_NEZVI</name>
<evidence type="ECO:0000313" key="2">
    <source>
        <dbReference type="Proteomes" id="UP001152798"/>
    </source>
</evidence>
<organism evidence="1 2">
    <name type="scientific">Nezara viridula</name>
    <name type="common">Southern green stink bug</name>
    <name type="synonym">Cimex viridulus</name>
    <dbReference type="NCBI Taxonomy" id="85310"/>
    <lineage>
        <taxon>Eukaryota</taxon>
        <taxon>Metazoa</taxon>
        <taxon>Ecdysozoa</taxon>
        <taxon>Arthropoda</taxon>
        <taxon>Hexapoda</taxon>
        <taxon>Insecta</taxon>
        <taxon>Pterygota</taxon>
        <taxon>Neoptera</taxon>
        <taxon>Paraneoptera</taxon>
        <taxon>Hemiptera</taxon>
        <taxon>Heteroptera</taxon>
        <taxon>Panheteroptera</taxon>
        <taxon>Pentatomomorpha</taxon>
        <taxon>Pentatomoidea</taxon>
        <taxon>Pentatomidae</taxon>
        <taxon>Pentatominae</taxon>
        <taxon>Nezara</taxon>
    </lineage>
</organism>
<proteinExistence type="predicted"/>
<dbReference type="EMBL" id="OV725080">
    <property type="protein sequence ID" value="CAH1400776.1"/>
    <property type="molecule type" value="Genomic_DNA"/>
</dbReference>
<evidence type="ECO:0000313" key="1">
    <source>
        <dbReference type="EMBL" id="CAH1400776.1"/>
    </source>
</evidence>
<protein>
    <submittedName>
        <fullName evidence="1">Uncharacterized protein</fullName>
    </submittedName>
</protein>
<keyword evidence="2" id="KW-1185">Reference proteome</keyword>
<accession>A0A9P0HFP0</accession>